<gene>
    <name evidence="3" type="ORF">DKX38_005181</name>
</gene>
<dbReference type="PANTHER" id="PTHR47976">
    <property type="entry name" value="G-TYPE LECTIN S-RECEPTOR-LIKE SERINE/THREONINE-PROTEIN KINASE SD2-5"/>
    <property type="match status" value="1"/>
</dbReference>
<reference evidence="4" key="1">
    <citation type="journal article" date="2019" name="Gigascience">
        <title>De novo genome assembly of the endangered Acer yangbiense, a plant species with extremely small populations endemic to Yunnan Province, China.</title>
        <authorList>
            <person name="Yang J."/>
            <person name="Wariss H.M."/>
            <person name="Tao L."/>
            <person name="Zhang R."/>
            <person name="Yun Q."/>
            <person name="Hollingsworth P."/>
            <person name="Dao Z."/>
            <person name="Luo G."/>
            <person name="Guo H."/>
            <person name="Ma Y."/>
            <person name="Sun W."/>
        </authorList>
    </citation>
    <scope>NUCLEOTIDE SEQUENCE [LARGE SCALE GENOMIC DNA]</scope>
    <source>
        <strain evidence="4">cv. br00</strain>
    </source>
</reference>
<protein>
    <recommendedName>
        <fullName evidence="2">Serine-threonine/tyrosine-protein kinase catalytic domain-containing protein</fullName>
    </recommendedName>
</protein>
<dbReference type="PANTHER" id="PTHR47976:SF15">
    <property type="entry name" value="G-TYPE LECTIN S-RECEPTOR-LIKE SERINE_THREONINE-PROTEIN KINASE RLK1"/>
    <property type="match status" value="1"/>
</dbReference>
<feature type="domain" description="Serine-threonine/tyrosine-protein kinase catalytic" evidence="2">
    <location>
        <begin position="6"/>
        <end position="51"/>
    </location>
</feature>
<sequence>MVEHGEKEFKTEVNVIGQTHHKNLVRLLGFCDEGQHRLLVYEFLSNGSLADLEISGTGAILTDWAYDCYRYGTLDDLIQNDTEAMNDVSTLERVLKVAIWCIQEVPSLRPTMRKFPPVFRRAQYFEKSYYENRGLVVADPRGKEIWTSTIFAAPGTVSLCVMNETGNFVPQNSNSDRFRGNAESAFGNLVAIDDDDDVMWFEQTLPLLVAGVSLRCHLYLTLQARGLSRSGPKVETATAGLAGIDSAAESANDWILMTDASST</sequence>
<keyword evidence="4" id="KW-1185">Reference proteome</keyword>
<dbReference type="InterPro" id="IPR051343">
    <property type="entry name" value="G-type_lectin_kinases/EP1-like"/>
</dbReference>
<dbReference type="Pfam" id="PF07714">
    <property type="entry name" value="PK_Tyr_Ser-Thr"/>
    <property type="match status" value="1"/>
</dbReference>
<dbReference type="InterPro" id="IPR011009">
    <property type="entry name" value="Kinase-like_dom_sf"/>
</dbReference>
<dbReference type="InterPro" id="IPR001245">
    <property type="entry name" value="Ser-Thr/Tyr_kinase_cat_dom"/>
</dbReference>
<evidence type="ECO:0000313" key="4">
    <source>
        <dbReference type="Proteomes" id="UP000326939"/>
    </source>
</evidence>
<comment type="caution">
    <text evidence="3">The sequence shown here is derived from an EMBL/GenBank/DDBJ whole genome shotgun (WGS) entry which is preliminary data.</text>
</comment>
<dbReference type="EMBL" id="VDCV01000003">
    <property type="protein sequence ID" value="KAB5565127.1"/>
    <property type="molecule type" value="Genomic_DNA"/>
</dbReference>
<accession>A0A5N5NDQ2</accession>
<dbReference type="AlphaFoldDB" id="A0A5N5NDQ2"/>
<evidence type="ECO:0000313" key="3">
    <source>
        <dbReference type="EMBL" id="KAB5565127.1"/>
    </source>
</evidence>
<organism evidence="3 4">
    <name type="scientific">Salix brachista</name>
    <dbReference type="NCBI Taxonomy" id="2182728"/>
    <lineage>
        <taxon>Eukaryota</taxon>
        <taxon>Viridiplantae</taxon>
        <taxon>Streptophyta</taxon>
        <taxon>Embryophyta</taxon>
        <taxon>Tracheophyta</taxon>
        <taxon>Spermatophyta</taxon>
        <taxon>Magnoliopsida</taxon>
        <taxon>eudicotyledons</taxon>
        <taxon>Gunneridae</taxon>
        <taxon>Pentapetalae</taxon>
        <taxon>rosids</taxon>
        <taxon>fabids</taxon>
        <taxon>Malpighiales</taxon>
        <taxon>Salicaceae</taxon>
        <taxon>Saliceae</taxon>
        <taxon>Salix</taxon>
    </lineage>
</organism>
<dbReference type="Gene3D" id="3.30.200.20">
    <property type="entry name" value="Phosphorylase Kinase, domain 1"/>
    <property type="match status" value="1"/>
</dbReference>
<dbReference type="SUPFAM" id="SSF56112">
    <property type="entry name" value="Protein kinase-like (PK-like)"/>
    <property type="match status" value="1"/>
</dbReference>
<keyword evidence="1" id="KW-0732">Signal</keyword>
<proteinExistence type="predicted"/>
<dbReference type="GO" id="GO:0004672">
    <property type="term" value="F:protein kinase activity"/>
    <property type="evidence" value="ECO:0007669"/>
    <property type="project" value="InterPro"/>
</dbReference>
<evidence type="ECO:0000259" key="2">
    <source>
        <dbReference type="Pfam" id="PF07714"/>
    </source>
</evidence>
<name>A0A5N5NDQ2_9ROSI</name>
<dbReference type="Proteomes" id="UP000326939">
    <property type="component" value="Chromosome 3"/>
</dbReference>
<evidence type="ECO:0000256" key="1">
    <source>
        <dbReference type="ARBA" id="ARBA00022729"/>
    </source>
</evidence>